<organism evidence="1 2">
    <name type="scientific">Mucuna pruriens</name>
    <name type="common">Velvet bean</name>
    <name type="synonym">Dolichos pruriens</name>
    <dbReference type="NCBI Taxonomy" id="157652"/>
    <lineage>
        <taxon>Eukaryota</taxon>
        <taxon>Viridiplantae</taxon>
        <taxon>Streptophyta</taxon>
        <taxon>Embryophyta</taxon>
        <taxon>Tracheophyta</taxon>
        <taxon>Spermatophyta</taxon>
        <taxon>Magnoliopsida</taxon>
        <taxon>eudicotyledons</taxon>
        <taxon>Gunneridae</taxon>
        <taxon>Pentapetalae</taxon>
        <taxon>rosids</taxon>
        <taxon>fabids</taxon>
        <taxon>Fabales</taxon>
        <taxon>Fabaceae</taxon>
        <taxon>Papilionoideae</taxon>
        <taxon>50 kb inversion clade</taxon>
        <taxon>NPAAA clade</taxon>
        <taxon>indigoferoid/millettioid clade</taxon>
        <taxon>Phaseoleae</taxon>
        <taxon>Mucuna</taxon>
    </lineage>
</organism>
<protein>
    <submittedName>
        <fullName evidence="1">Uncharacterized protein</fullName>
    </submittedName>
</protein>
<proteinExistence type="predicted"/>
<gene>
    <name evidence="1" type="ORF">CR513_58527</name>
</gene>
<dbReference type="EMBL" id="QJKJ01015097">
    <property type="protein sequence ID" value="RDX63080.1"/>
    <property type="molecule type" value="Genomic_DNA"/>
</dbReference>
<name>A0A371EAL9_MUCPR</name>
<feature type="non-terminal residue" evidence="1">
    <location>
        <position position="1"/>
    </location>
</feature>
<dbReference type="Proteomes" id="UP000257109">
    <property type="component" value="Unassembled WGS sequence"/>
</dbReference>
<accession>A0A371EAL9</accession>
<sequence length="128" mass="15030">MVISLIFQRFLNDKIMIIIGLLVHIKIRVKPSDWLTIANLKYHGNLTVENRLLHYTYAHTLIPCFGSLKNKLCKAKDLMPPPYCILVTKMLEHYRIDDVDEDEMRLGLYNKFKVHILTRMNIKYINGG</sequence>
<dbReference type="AlphaFoldDB" id="A0A371EAL9"/>
<evidence type="ECO:0000313" key="1">
    <source>
        <dbReference type="EMBL" id="RDX63080.1"/>
    </source>
</evidence>
<evidence type="ECO:0000313" key="2">
    <source>
        <dbReference type="Proteomes" id="UP000257109"/>
    </source>
</evidence>
<reference evidence="1" key="1">
    <citation type="submission" date="2018-05" db="EMBL/GenBank/DDBJ databases">
        <title>Draft genome of Mucuna pruriens seed.</title>
        <authorList>
            <person name="Nnadi N.E."/>
            <person name="Vos R."/>
            <person name="Hasami M.H."/>
            <person name="Devisetty U.K."/>
            <person name="Aguiy J.C."/>
        </authorList>
    </citation>
    <scope>NUCLEOTIDE SEQUENCE [LARGE SCALE GENOMIC DNA]</scope>
    <source>
        <strain evidence="1">JCA_2017</strain>
    </source>
</reference>
<comment type="caution">
    <text evidence="1">The sequence shown here is derived from an EMBL/GenBank/DDBJ whole genome shotgun (WGS) entry which is preliminary data.</text>
</comment>
<keyword evidence="2" id="KW-1185">Reference proteome</keyword>